<feature type="domain" description="FAD-binding PCMH-type" evidence="1">
    <location>
        <begin position="1"/>
        <end position="170"/>
    </location>
</feature>
<dbReference type="RefSeq" id="WP_146502404.1">
    <property type="nucleotide sequence ID" value="NZ_SJPG01000001.1"/>
</dbReference>
<dbReference type="EMBL" id="SJPG01000001">
    <property type="protein sequence ID" value="TWT60255.1"/>
    <property type="molecule type" value="Genomic_DNA"/>
</dbReference>
<comment type="caution">
    <text evidence="2">The sequence shown here is derived from an EMBL/GenBank/DDBJ whole genome shotgun (WGS) entry which is preliminary data.</text>
</comment>
<organism evidence="2 3">
    <name type="scientific">Rubinisphaera italica</name>
    <dbReference type="NCBI Taxonomy" id="2527969"/>
    <lineage>
        <taxon>Bacteria</taxon>
        <taxon>Pseudomonadati</taxon>
        <taxon>Planctomycetota</taxon>
        <taxon>Planctomycetia</taxon>
        <taxon>Planctomycetales</taxon>
        <taxon>Planctomycetaceae</taxon>
        <taxon>Rubinisphaera</taxon>
    </lineage>
</organism>
<gene>
    <name evidence="2" type="ORF">Pan54_09690</name>
</gene>
<dbReference type="InterPro" id="IPR016169">
    <property type="entry name" value="FAD-bd_PCMH_sub2"/>
</dbReference>
<dbReference type="InterPro" id="IPR016166">
    <property type="entry name" value="FAD-bd_PCMH"/>
</dbReference>
<dbReference type="GO" id="GO:0071949">
    <property type="term" value="F:FAD binding"/>
    <property type="evidence" value="ECO:0007669"/>
    <property type="project" value="InterPro"/>
</dbReference>
<dbReference type="Gene3D" id="3.30.465.10">
    <property type="match status" value="1"/>
</dbReference>
<evidence type="ECO:0000313" key="3">
    <source>
        <dbReference type="Proteomes" id="UP000316095"/>
    </source>
</evidence>
<evidence type="ECO:0000259" key="1">
    <source>
        <dbReference type="PROSITE" id="PS51387"/>
    </source>
</evidence>
<dbReference type="InterPro" id="IPR036318">
    <property type="entry name" value="FAD-bd_PCMH-like_sf"/>
</dbReference>
<keyword evidence="2" id="KW-0560">Oxidoreductase</keyword>
<dbReference type="Pfam" id="PF01565">
    <property type="entry name" value="FAD_binding_4"/>
    <property type="match status" value="1"/>
</dbReference>
<dbReference type="GO" id="GO:0016491">
    <property type="term" value="F:oxidoreductase activity"/>
    <property type="evidence" value="ECO:0007669"/>
    <property type="project" value="UniProtKB-KW"/>
</dbReference>
<accession>A0A5C5XDQ7</accession>
<name>A0A5C5XDQ7_9PLAN</name>
<dbReference type="AlphaFoldDB" id="A0A5C5XDQ7"/>
<dbReference type="EC" id="1.-.-.-" evidence="2"/>
<reference evidence="2 3" key="1">
    <citation type="submission" date="2019-02" db="EMBL/GenBank/DDBJ databases">
        <title>Deep-cultivation of Planctomycetes and their phenomic and genomic characterization uncovers novel biology.</title>
        <authorList>
            <person name="Wiegand S."/>
            <person name="Jogler M."/>
            <person name="Boedeker C."/>
            <person name="Pinto D."/>
            <person name="Vollmers J."/>
            <person name="Rivas-Marin E."/>
            <person name="Kohn T."/>
            <person name="Peeters S.H."/>
            <person name="Heuer A."/>
            <person name="Rast P."/>
            <person name="Oberbeckmann S."/>
            <person name="Bunk B."/>
            <person name="Jeske O."/>
            <person name="Meyerdierks A."/>
            <person name="Storesund J.E."/>
            <person name="Kallscheuer N."/>
            <person name="Luecker S."/>
            <person name="Lage O.M."/>
            <person name="Pohl T."/>
            <person name="Merkel B.J."/>
            <person name="Hornburger P."/>
            <person name="Mueller R.-W."/>
            <person name="Bruemmer F."/>
            <person name="Labrenz M."/>
            <person name="Spormann A.M."/>
            <person name="Op Den Camp H."/>
            <person name="Overmann J."/>
            <person name="Amann R."/>
            <person name="Jetten M.S.M."/>
            <person name="Mascher T."/>
            <person name="Medema M.H."/>
            <person name="Devos D.P."/>
            <person name="Kaster A.-K."/>
            <person name="Ovreas L."/>
            <person name="Rohde M."/>
            <person name="Galperin M.Y."/>
            <person name="Jogler C."/>
        </authorList>
    </citation>
    <scope>NUCLEOTIDE SEQUENCE [LARGE SCALE GENOMIC DNA]</scope>
    <source>
        <strain evidence="2 3">Pan54</strain>
    </source>
</reference>
<dbReference type="Proteomes" id="UP000316095">
    <property type="component" value="Unassembled WGS sequence"/>
</dbReference>
<dbReference type="PROSITE" id="PS51387">
    <property type="entry name" value="FAD_PCMH"/>
    <property type="match status" value="1"/>
</dbReference>
<dbReference type="PANTHER" id="PTHR11748">
    <property type="entry name" value="D-LACTATE DEHYDROGENASE"/>
    <property type="match status" value="1"/>
</dbReference>
<proteinExistence type="predicted"/>
<evidence type="ECO:0000313" key="2">
    <source>
        <dbReference type="EMBL" id="TWT60255.1"/>
    </source>
</evidence>
<dbReference type="PANTHER" id="PTHR11748:SF103">
    <property type="entry name" value="GLYCOLATE OXIDASE SUBUNIT GLCE"/>
    <property type="match status" value="1"/>
</dbReference>
<keyword evidence="3" id="KW-1185">Reference proteome</keyword>
<protein>
    <submittedName>
        <fullName evidence="2">Putative FAD-linked oxidoreductase</fullName>
        <ecNumber evidence="2">1.-.-.-</ecNumber>
    </submittedName>
</protein>
<dbReference type="InterPro" id="IPR006094">
    <property type="entry name" value="Oxid_FAD_bind_N"/>
</dbReference>
<dbReference type="SUPFAM" id="SSF56176">
    <property type="entry name" value="FAD-binding/transporter-associated domain-like"/>
    <property type="match status" value="1"/>
</dbReference>
<dbReference type="OrthoDB" id="9767256at2"/>
<sequence>MFQPDSIDELKTWWSTQVDQQVPIRWRHRWRSADSTERANRDLSITQLNRVIDYPHRDMTVTVQTGMTVAELDQILKGHHQVLPIDVPEPDRMTIAEMICGNWFGSRCAGHGTLRDWLLGVTAIDGRGRIIHSGGRVVKNVAGYDVQKFLIGSRGELAIPLEASFKVIPVPEAYLNCVYQTDDFSLLQEAWQALRNLPFDFNIFDLTSSGLLEISVSGLPQSNKALKDQIQSTLTSFAEMNAIQFADNTNEIDSWKTLLESITHPQDRYFAIRVGVRPSQTVEVLKLAADCGLIAIGHASQGVIVVTGSLNVVTSVQNKLLIQLSELNANVECLESSKSLYDLIHKNFEQTKLSPLSEKIRNVFDPQRLLKSNAVMVEG</sequence>